<dbReference type="InterPro" id="IPR001173">
    <property type="entry name" value="Glyco_trans_2-like"/>
</dbReference>
<gene>
    <name evidence="5" type="ORF">CVT63_08145</name>
</gene>
<dbReference type="InterPro" id="IPR029044">
    <property type="entry name" value="Nucleotide-diphossugar_trans"/>
</dbReference>
<organism evidence="5 6">
    <name type="scientific">Candidatus Anoxymicrobium japonicum</name>
    <dbReference type="NCBI Taxonomy" id="2013648"/>
    <lineage>
        <taxon>Bacteria</taxon>
        <taxon>Bacillati</taxon>
        <taxon>Actinomycetota</taxon>
        <taxon>Candidatus Geothermincolia</taxon>
        <taxon>Candidatus Geothermincolales</taxon>
        <taxon>Candidatus Anoxymicrobiaceae</taxon>
        <taxon>Candidatus Anoxymicrobium</taxon>
    </lineage>
</organism>
<evidence type="ECO:0000256" key="2">
    <source>
        <dbReference type="ARBA" id="ARBA00022676"/>
    </source>
</evidence>
<keyword evidence="3 5" id="KW-0808">Transferase</keyword>
<dbReference type="Gene3D" id="3.90.550.10">
    <property type="entry name" value="Spore Coat Polysaccharide Biosynthesis Protein SpsA, Chain A"/>
    <property type="match status" value="1"/>
</dbReference>
<reference evidence="5 6" key="1">
    <citation type="journal article" date="2017" name="ISME J.">
        <title>Potential for microbial H2 and metal transformations associated with novel bacteria and archaea in deep terrestrial subsurface sediments.</title>
        <authorList>
            <person name="Hernsdorf A.W."/>
            <person name="Amano Y."/>
            <person name="Miyakawa K."/>
            <person name="Ise K."/>
            <person name="Suzuki Y."/>
            <person name="Anantharaman K."/>
            <person name="Probst A."/>
            <person name="Burstein D."/>
            <person name="Thomas B.C."/>
            <person name="Banfield J.F."/>
        </authorList>
    </citation>
    <scope>NUCLEOTIDE SEQUENCE [LARGE SCALE GENOMIC DNA]</scope>
    <source>
        <strain evidence="5">HGW-Actinobacteria-3</strain>
    </source>
</reference>
<proteinExistence type="inferred from homology"/>
<dbReference type="CDD" id="cd00761">
    <property type="entry name" value="Glyco_tranf_GTA_type"/>
    <property type="match status" value="1"/>
</dbReference>
<dbReference type="Proteomes" id="UP000233654">
    <property type="component" value="Unassembled WGS sequence"/>
</dbReference>
<dbReference type="Pfam" id="PF00535">
    <property type="entry name" value="Glycos_transf_2"/>
    <property type="match status" value="1"/>
</dbReference>
<sequence length="382" mass="42943">MPGRCPASWYHSSESELRLTGKTMATFDVLLPVKNGIDYLAESIESICQQTYRDWRLLVLDHGSDDGSYELAEAYAKRDPRIVVHRLPWANGLAGLLNAGLDLCDCKYVMRQDADDVSLPHRMQMLANALDDDDELVLVGSLGDVIDASGRKIGMLDMPTGQYGVLISTPFRTPVAHPTVAMRFDAIQRLGARYGVDFIGAMPEDKRIQVPGLAEDYFLFGQLALVAHCTNIGQSLIKYRWHGANVGATKYVDQTQVALNISRYLTESLSIMLGINSFDPAPFCNHGVNLINFNDRLDFTEEYREMRQMLTRAMPHSAELHRELSYRKVIANRSKPVMAARYFAHSQRFGVHHVEWRTVRSWLINGLKKQPILTLTPSGLTA</sequence>
<evidence type="ECO:0000256" key="3">
    <source>
        <dbReference type="ARBA" id="ARBA00022679"/>
    </source>
</evidence>
<dbReference type="GO" id="GO:0016757">
    <property type="term" value="F:glycosyltransferase activity"/>
    <property type="evidence" value="ECO:0007669"/>
    <property type="project" value="UniProtKB-KW"/>
</dbReference>
<evidence type="ECO:0000256" key="1">
    <source>
        <dbReference type="ARBA" id="ARBA00006739"/>
    </source>
</evidence>
<comment type="caution">
    <text evidence="5">The sequence shown here is derived from an EMBL/GenBank/DDBJ whole genome shotgun (WGS) entry which is preliminary data.</text>
</comment>
<feature type="domain" description="Glycosyltransferase 2-like" evidence="4">
    <location>
        <begin position="29"/>
        <end position="188"/>
    </location>
</feature>
<protein>
    <submittedName>
        <fullName evidence="5">Glycosyl transferase</fullName>
    </submittedName>
</protein>
<dbReference type="AlphaFoldDB" id="A0A2N3G3U6"/>
<comment type="similarity">
    <text evidence="1">Belongs to the glycosyltransferase 2 family.</text>
</comment>
<dbReference type="PANTHER" id="PTHR43685:SF5">
    <property type="entry name" value="GLYCOSYLTRANSFERASE EPSE-RELATED"/>
    <property type="match status" value="1"/>
</dbReference>
<keyword evidence="2" id="KW-0328">Glycosyltransferase</keyword>
<dbReference type="InterPro" id="IPR050834">
    <property type="entry name" value="Glycosyltransf_2"/>
</dbReference>
<evidence type="ECO:0000259" key="4">
    <source>
        <dbReference type="Pfam" id="PF00535"/>
    </source>
</evidence>
<dbReference type="SUPFAM" id="SSF53448">
    <property type="entry name" value="Nucleotide-diphospho-sugar transferases"/>
    <property type="match status" value="1"/>
</dbReference>
<evidence type="ECO:0000313" key="5">
    <source>
        <dbReference type="EMBL" id="PKQ27409.1"/>
    </source>
</evidence>
<accession>A0A2N3G3U6</accession>
<dbReference type="EMBL" id="PHEX01000109">
    <property type="protein sequence ID" value="PKQ27409.1"/>
    <property type="molecule type" value="Genomic_DNA"/>
</dbReference>
<evidence type="ECO:0000313" key="6">
    <source>
        <dbReference type="Proteomes" id="UP000233654"/>
    </source>
</evidence>
<name>A0A2N3G3U6_9ACTN</name>
<dbReference type="PANTHER" id="PTHR43685">
    <property type="entry name" value="GLYCOSYLTRANSFERASE"/>
    <property type="match status" value="1"/>
</dbReference>